<keyword evidence="3" id="KW-1185">Reference proteome</keyword>
<evidence type="ECO:0000313" key="2">
    <source>
        <dbReference type="EMBL" id="MEZ7515241.1"/>
    </source>
</evidence>
<dbReference type="Proteomes" id="UP001568894">
    <property type="component" value="Unassembled WGS sequence"/>
</dbReference>
<organism evidence="2 3">
    <name type="scientific">Flavobacterium frigidarium</name>
    <dbReference type="NCBI Taxonomy" id="99286"/>
    <lineage>
        <taxon>Bacteria</taxon>
        <taxon>Pseudomonadati</taxon>
        <taxon>Bacteroidota</taxon>
        <taxon>Flavobacteriia</taxon>
        <taxon>Flavobacteriales</taxon>
        <taxon>Flavobacteriaceae</taxon>
        <taxon>Flavobacterium</taxon>
    </lineage>
</organism>
<name>A0ABV4KD63_9FLAO</name>
<comment type="caution">
    <text evidence="2">The sequence shown here is derived from an EMBL/GenBank/DDBJ whole genome shotgun (WGS) entry which is preliminary data.</text>
</comment>
<dbReference type="EMBL" id="JASMRN010000005">
    <property type="protein sequence ID" value="MEZ7515241.1"/>
    <property type="molecule type" value="Genomic_DNA"/>
</dbReference>
<dbReference type="RefSeq" id="WP_371569592.1">
    <property type="nucleotide sequence ID" value="NZ_JASMRN010000005.1"/>
</dbReference>
<evidence type="ECO:0000313" key="3">
    <source>
        <dbReference type="Proteomes" id="UP001568894"/>
    </source>
</evidence>
<dbReference type="Pfam" id="PF20420">
    <property type="entry name" value="DUF6702"/>
    <property type="match status" value="1"/>
</dbReference>
<evidence type="ECO:0000256" key="1">
    <source>
        <dbReference type="SAM" id="SignalP"/>
    </source>
</evidence>
<keyword evidence="1" id="KW-0732">Signal</keyword>
<feature type="signal peptide" evidence="1">
    <location>
        <begin position="1"/>
        <end position="24"/>
    </location>
</feature>
<feature type="chain" id="PRO_5047183707" evidence="1">
    <location>
        <begin position="25"/>
        <end position="167"/>
    </location>
</feature>
<sequence>MKKITLYFLTALFLLALTSFNAHKFYMGIYQVNYAPEKKMLQITTRIFVDDLNKALEKKYKKVTHLGTVKETNEDVLLMQKYLAEKFRIKVNGTAVTMNYLSREMESDVVICYLNVRGISKIKSLETYNAVLLDWDSEQQNITHFTGFGDKESFLFTESATNHVLKL</sequence>
<protein>
    <submittedName>
        <fullName evidence="2">Uncharacterized protein</fullName>
    </submittedName>
</protein>
<gene>
    <name evidence="2" type="ORF">QO192_08095</name>
</gene>
<proteinExistence type="predicted"/>
<dbReference type="InterPro" id="IPR046525">
    <property type="entry name" value="DUF6702"/>
</dbReference>
<reference evidence="2 3" key="1">
    <citation type="submission" date="2023-05" db="EMBL/GenBank/DDBJ databases">
        <title>Adaptations of aquatic viruses from atmosphere-close ecosystems of the Central Arctic Ocean.</title>
        <authorList>
            <person name="Rahlff J."/>
            <person name="Holmfeldt K."/>
        </authorList>
    </citation>
    <scope>NUCLEOTIDE SEQUENCE [LARGE SCALE GENOMIC DNA]</scope>
    <source>
        <strain evidence="2 3">Arc14</strain>
    </source>
</reference>
<accession>A0ABV4KD63</accession>